<sequence length="743" mass="83404">MMLLTTASSSPPLPAITPPVPGPPPLQEFTGHEQGVSDVAFSSDARFRHNQVIAVNFNRDGTFNCVVVTMNCARFGMRLQGIMKHYLETIDEQKETIFPVASQRPRQPNLPLPHLLNGSREDYIKFGIPLYEASIKGDWNAAKAILDQQPELVRCSITENCETALHIAASAHKTKRMKAFVNNLVEKMNKSDLELQNNSSNTALSLAAAVGNVEIVKILLEKNPALLTIPNSAQIMPLYMAALSGKHASVEYLYSKSNKLRDDGWNVQNRGWLLLKCVEADLFDIALRIVEDRPELASDGDVLAVLAKKPYAFCGTKTTSNIFMKFIDFAFACDSKPEPPTKDNEALQLLRCIWQNIARKPKKEIDDIIRGPSSTVKKDDRLPYNKEDEMLHLLKLISDNIVKLPAEIQKLTAGPSAKVTIAPLAGNVTKTYPSRVLFVAAEMGNTIFIVELIRLFPDLIWKVNDDNLSIFHIAVKHRHEGIYNLLYEIGSMKDLITCLRDENDNNMLHLVAKSAPRYRLEDVPGVAFKMQRELLWFKEVEAMIQPSYRERKNKDGLTPHELFSKEHKELAAQSEQWMKETAGHCMVVATLISIIVFVAAFAVPGGQNDGIPTFHSQATFMVFLVADVISQFASTTSILAFLSILTSRFAERDFLRSLPEKLLLGVVTLFLSIVAMTIAFSASFYVVYKGSLIWTPITISLFALLPAISYAWNQYPLLINVLRSTYDSRYLFKPEKHILYELL</sequence>
<feature type="transmembrane region" description="Helical" evidence="2">
    <location>
        <begin position="585"/>
        <end position="606"/>
    </location>
</feature>
<dbReference type="AlphaFoldDB" id="A0AAP0H0N3"/>
<keyword evidence="1" id="KW-0040">ANK repeat</keyword>
<dbReference type="InterPro" id="IPR002110">
    <property type="entry name" value="Ankyrin_rpt"/>
</dbReference>
<keyword evidence="5" id="KW-1185">Reference proteome</keyword>
<dbReference type="SUPFAM" id="SSF48403">
    <property type="entry name" value="Ankyrin repeat"/>
    <property type="match status" value="1"/>
</dbReference>
<keyword evidence="2" id="KW-0812">Transmembrane</keyword>
<dbReference type="InterPro" id="IPR036770">
    <property type="entry name" value="Ankyrin_rpt-contain_sf"/>
</dbReference>
<dbReference type="SMART" id="SM00248">
    <property type="entry name" value="ANK"/>
    <property type="match status" value="5"/>
</dbReference>
<dbReference type="Pfam" id="PF12796">
    <property type="entry name" value="Ank_2"/>
    <property type="match status" value="1"/>
</dbReference>
<gene>
    <name evidence="4" type="ORF">SSX86_014781</name>
</gene>
<comment type="caution">
    <text evidence="4">The sequence shown here is derived from an EMBL/GenBank/DDBJ whole genome shotgun (WGS) entry which is preliminary data.</text>
</comment>
<keyword evidence="2" id="KW-0472">Membrane</keyword>
<evidence type="ECO:0000256" key="2">
    <source>
        <dbReference type="SAM" id="Phobius"/>
    </source>
</evidence>
<proteinExistence type="predicted"/>
<dbReference type="PANTHER" id="PTHR24177:SF472">
    <property type="entry name" value="PGG DOMAIN-CONTAINING PROTEIN"/>
    <property type="match status" value="1"/>
</dbReference>
<dbReference type="PROSITE" id="PS50297">
    <property type="entry name" value="ANK_REP_REGION"/>
    <property type="match status" value="1"/>
</dbReference>
<feature type="repeat" description="ANK" evidence="1">
    <location>
        <begin position="199"/>
        <end position="223"/>
    </location>
</feature>
<feature type="transmembrane region" description="Helical" evidence="2">
    <location>
        <begin position="693"/>
        <end position="713"/>
    </location>
</feature>
<dbReference type="GO" id="GO:0016020">
    <property type="term" value="C:membrane"/>
    <property type="evidence" value="ECO:0007669"/>
    <property type="project" value="TreeGrafter"/>
</dbReference>
<name>A0AAP0H0N3_9ASTR</name>
<organism evidence="4 5">
    <name type="scientific">Deinandra increscens subsp. villosa</name>
    <dbReference type="NCBI Taxonomy" id="3103831"/>
    <lineage>
        <taxon>Eukaryota</taxon>
        <taxon>Viridiplantae</taxon>
        <taxon>Streptophyta</taxon>
        <taxon>Embryophyta</taxon>
        <taxon>Tracheophyta</taxon>
        <taxon>Spermatophyta</taxon>
        <taxon>Magnoliopsida</taxon>
        <taxon>eudicotyledons</taxon>
        <taxon>Gunneridae</taxon>
        <taxon>Pentapetalae</taxon>
        <taxon>asterids</taxon>
        <taxon>campanulids</taxon>
        <taxon>Asterales</taxon>
        <taxon>Asteraceae</taxon>
        <taxon>Asteroideae</taxon>
        <taxon>Heliantheae alliance</taxon>
        <taxon>Madieae</taxon>
        <taxon>Madiinae</taxon>
        <taxon>Deinandra</taxon>
    </lineage>
</organism>
<dbReference type="Gene3D" id="1.25.40.20">
    <property type="entry name" value="Ankyrin repeat-containing domain"/>
    <property type="match status" value="2"/>
</dbReference>
<feature type="domain" description="PGG" evidence="3">
    <location>
        <begin position="576"/>
        <end position="687"/>
    </location>
</feature>
<dbReference type="InterPro" id="IPR026961">
    <property type="entry name" value="PGG_dom"/>
</dbReference>
<keyword evidence="2" id="KW-1133">Transmembrane helix</keyword>
<evidence type="ECO:0000256" key="1">
    <source>
        <dbReference type="PROSITE-ProRule" id="PRU00023"/>
    </source>
</evidence>
<dbReference type="Proteomes" id="UP001408789">
    <property type="component" value="Unassembled WGS sequence"/>
</dbReference>
<feature type="transmembrane region" description="Helical" evidence="2">
    <location>
        <begin position="618"/>
        <end position="642"/>
    </location>
</feature>
<dbReference type="PROSITE" id="PS50088">
    <property type="entry name" value="ANK_REPEAT"/>
    <property type="match status" value="1"/>
</dbReference>
<evidence type="ECO:0000313" key="5">
    <source>
        <dbReference type="Proteomes" id="UP001408789"/>
    </source>
</evidence>
<evidence type="ECO:0000313" key="4">
    <source>
        <dbReference type="EMBL" id="KAK9067452.1"/>
    </source>
</evidence>
<evidence type="ECO:0000259" key="3">
    <source>
        <dbReference type="Pfam" id="PF13962"/>
    </source>
</evidence>
<protein>
    <recommendedName>
        <fullName evidence="3">PGG domain-containing protein</fullName>
    </recommendedName>
</protein>
<dbReference type="EMBL" id="JBCNJP010000015">
    <property type="protein sequence ID" value="KAK9067452.1"/>
    <property type="molecule type" value="Genomic_DNA"/>
</dbReference>
<dbReference type="Pfam" id="PF13962">
    <property type="entry name" value="PGG"/>
    <property type="match status" value="1"/>
</dbReference>
<feature type="transmembrane region" description="Helical" evidence="2">
    <location>
        <begin position="662"/>
        <end position="687"/>
    </location>
</feature>
<reference evidence="4 5" key="1">
    <citation type="submission" date="2024-04" db="EMBL/GenBank/DDBJ databases">
        <title>The reference genome of an endangered Asteraceae, Deinandra increscens subsp. villosa, native to the Central Coast of California.</title>
        <authorList>
            <person name="Guilliams M."/>
            <person name="Hasenstab-Lehman K."/>
            <person name="Meyer R."/>
            <person name="Mcevoy S."/>
        </authorList>
    </citation>
    <scope>NUCLEOTIDE SEQUENCE [LARGE SCALE GENOMIC DNA]</scope>
    <source>
        <tissue evidence="4">Leaf</tissue>
    </source>
</reference>
<accession>A0AAP0H0N3</accession>
<dbReference type="PANTHER" id="PTHR24177">
    <property type="entry name" value="CASKIN"/>
    <property type="match status" value="1"/>
</dbReference>